<protein>
    <submittedName>
        <fullName evidence="2">Uncharacterized protein</fullName>
    </submittedName>
</protein>
<organism evidence="2 3">
    <name type="scientific">Caballeronia catudaia</name>
    <dbReference type="NCBI Taxonomy" id="1777136"/>
    <lineage>
        <taxon>Bacteria</taxon>
        <taxon>Pseudomonadati</taxon>
        <taxon>Pseudomonadota</taxon>
        <taxon>Betaproteobacteria</taxon>
        <taxon>Burkholderiales</taxon>
        <taxon>Burkholderiaceae</taxon>
        <taxon>Caballeronia</taxon>
    </lineage>
</organism>
<evidence type="ECO:0000256" key="1">
    <source>
        <dbReference type="SAM" id="MobiDB-lite"/>
    </source>
</evidence>
<evidence type="ECO:0000313" key="2">
    <source>
        <dbReference type="EMBL" id="SAK84747.1"/>
    </source>
</evidence>
<reference evidence="2" key="1">
    <citation type="submission" date="2016-01" db="EMBL/GenBank/DDBJ databases">
        <authorList>
            <person name="Peeters C."/>
        </authorList>
    </citation>
    <scope>NUCLEOTIDE SEQUENCE [LARGE SCALE GENOMIC DNA]</scope>
    <source>
        <strain evidence="2">LMG 29318</strain>
    </source>
</reference>
<feature type="compositionally biased region" description="Basic and acidic residues" evidence="1">
    <location>
        <begin position="23"/>
        <end position="33"/>
    </location>
</feature>
<dbReference type="AlphaFoldDB" id="A0A158CT48"/>
<name>A0A158CT48_9BURK</name>
<comment type="caution">
    <text evidence="2">The sequence shown here is derived from an EMBL/GenBank/DDBJ whole genome shotgun (WGS) entry which is preliminary data.</text>
</comment>
<sequence length="33" mass="3673">MLMTATANRFHSAEPVKTAATTRAKEYYSKPVT</sequence>
<dbReference type="Proteomes" id="UP000054870">
    <property type="component" value="Unassembled WGS sequence"/>
</dbReference>
<accession>A0A158CT48</accession>
<gene>
    <name evidence="2" type="ORF">AWB75_05583</name>
</gene>
<feature type="region of interest" description="Disordered" evidence="1">
    <location>
        <begin position="1"/>
        <end position="33"/>
    </location>
</feature>
<keyword evidence="3" id="KW-1185">Reference proteome</keyword>
<evidence type="ECO:0000313" key="3">
    <source>
        <dbReference type="Proteomes" id="UP000054870"/>
    </source>
</evidence>
<proteinExistence type="predicted"/>
<dbReference type="EMBL" id="FCOF02000038">
    <property type="protein sequence ID" value="SAK84747.1"/>
    <property type="molecule type" value="Genomic_DNA"/>
</dbReference>